<reference evidence="2" key="1">
    <citation type="submission" date="2020-08" db="EMBL/GenBank/DDBJ databases">
        <title>Genome public.</title>
        <authorList>
            <person name="Liu C."/>
            <person name="Sun Q."/>
        </authorList>
    </citation>
    <scope>NUCLEOTIDE SEQUENCE</scope>
    <source>
        <strain evidence="2">NSJ-55</strain>
    </source>
</reference>
<dbReference type="InterPro" id="IPR001387">
    <property type="entry name" value="Cro/C1-type_HTH"/>
</dbReference>
<organism evidence="2 3">
    <name type="scientific">Mediterraneibacter hominis</name>
    <dbReference type="NCBI Taxonomy" id="2763054"/>
    <lineage>
        <taxon>Bacteria</taxon>
        <taxon>Bacillati</taxon>
        <taxon>Bacillota</taxon>
        <taxon>Clostridia</taxon>
        <taxon>Lachnospirales</taxon>
        <taxon>Lachnospiraceae</taxon>
        <taxon>Mediterraneibacter</taxon>
    </lineage>
</organism>
<proteinExistence type="predicted"/>
<dbReference type="Proteomes" id="UP000652477">
    <property type="component" value="Unassembled WGS sequence"/>
</dbReference>
<accession>A0A923LG95</accession>
<gene>
    <name evidence="2" type="ORF">H8S37_04445</name>
</gene>
<dbReference type="CDD" id="cd00093">
    <property type="entry name" value="HTH_XRE"/>
    <property type="match status" value="1"/>
</dbReference>
<evidence type="ECO:0000313" key="3">
    <source>
        <dbReference type="Proteomes" id="UP000652477"/>
    </source>
</evidence>
<sequence length="68" mass="7884">MITYYKLFDMLNRRHMTVEELRTAIGASSSTMSKMRQNKIVSLDVIARICDTLDCQPGEIMENEKENL</sequence>
<evidence type="ECO:0000259" key="1">
    <source>
        <dbReference type="PROSITE" id="PS50943"/>
    </source>
</evidence>
<dbReference type="Gene3D" id="1.10.260.40">
    <property type="entry name" value="lambda repressor-like DNA-binding domains"/>
    <property type="match status" value="1"/>
</dbReference>
<dbReference type="PROSITE" id="PS50943">
    <property type="entry name" value="HTH_CROC1"/>
    <property type="match status" value="1"/>
</dbReference>
<keyword evidence="3" id="KW-1185">Reference proteome</keyword>
<comment type="caution">
    <text evidence="2">The sequence shown here is derived from an EMBL/GenBank/DDBJ whole genome shotgun (WGS) entry which is preliminary data.</text>
</comment>
<dbReference type="PANTHER" id="PTHR37301">
    <property type="entry name" value="DNA-BINDING PROTEIN-RELATED"/>
    <property type="match status" value="1"/>
</dbReference>
<protein>
    <submittedName>
        <fullName evidence="2">Helix-turn-helix transcriptional regulator</fullName>
    </submittedName>
</protein>
<dbReference type="Pfam" id="PF13443">
    <property type="entry name" value="HTH_26"/>
    <property type="match status" value="1"/>
</dbReference>
<name>A0A923LG95_9FIRM</name>
<evidence type="ECO:0000313" key="2">
    <source>
        <dbReference type="EMBL" id="MBC5688183.1"/>
    </source>
</evidence>
<dbReference type="EMBL" id="JACOPF010000001">
    <property type="protein sequence ID" value="MBC5688183.1"/>
    <property type="molecule type" value="Genomic_DNA"/>
</dbReference>
<feature type="domain" description="HTH cro/C1-type" evidence="1">
    <location>
        <begin position="12"/>
        <end position="60"/>
    </location>
</feature>
<dbReference type="AlphaFoldDB" id="A0A923LG95"/>
<dbReference type="SUPFAM" id="SSF47413">
    <property type="entry name" value="lambda repressor-like DNA-binding domains"/>
    <property type="match status" value="1"/>
</dbReference>
<dbReference type="InterPro" id="IPR010982">
    <property type="entry name" value="Lambda_DNA-bd_dom_sf"/>
</dbReference>
<dbReference type="PANTHER" id="PTHR37301:SF1">
    <property type="entry name" value="DNA-BINDING PROTEIN"/>
    <property type="match status" value="1"/>
</dbReference>
<dbReference type="GO" id="GO:0003677">
    <property type="term" value="F:DNA binding"/>
    <property type="evidence" value="ECO:0007669"/>
    <property type="project" value="InterPro"/>
</dbReference>
<dbReference type="RefSeq" id="WP_186874817.1">
    <property type="nucleotide sequence ID" value="NZ_JACOPF010000001.1"/>
</dbReference>